<protein>
    <submittedName>
        <fullName evidence="2">Uncharacterized protein</fullName>
    </submittedName>
</protein>
<accession>A0A8S1PFJ8</accession>
<proteinExistence type="predicted"/>
<evidence type="ECO:0000313" key="2">
    <source>
        <dbReference type="EMBL" id="CAD8102072.1"/>
    </source>
</evidence>
<name>A0A8S1PFJ8_9CILI</name>
<feature type="coiled-coil region" evidence="1">
    <location>
        <begin position="179"/>
        <end position="220"/>
    </location>
</feature>
<comment type="caution">
    <text evidence="2">The sequence shown here is derived from an EMBL/GenBank/DDBJ whole genome shotgun (WGS) entry which is preliminary data.</text>
</comment>
<evidence type="ECO:0000256" key="1">
    <source>
        <dbReference type="SAM" id="Coils"/>
    </source>
</evidence>
<dbReference type="EMBL" id="CAJJDN010000077">
    <property type="protein sequence ID" value="CAD8102072.1"/>
    <property type="molecule type" value="Genomic_DNA"/>
</dbReference>
<keyword evidence="1" id="KW-0175">Coiled coil</keyword>
<feature type="coiled-coil region" evidence="1">
    <location>
        <begin position="256"/>
        <end position="283"/>
    </location>
</feature>
<dbReference type="Proteomes" id="UP000692954">
    <property type="component" value="Unassembled WGS sequence"/>
</dbReference>
<evidence type="ECO:0000313" key="3">
    <source>
        <dbReference type="Proteomes" id="UP000692954"/>
    </source>
</evidence>
<dbReference type="AlphaFoldDB" id="A0A8S1PFJ8"/>
<keyword evidence="3" id="KW-1185">Reference proteome</keyword>
<sequence>MNSSPLKKQFSLNLNTSKRTQTSFQNSIFLNLLLNVILINNQMQSIWVGIIQSKLERNCQSKLQLDDLYNQQMRKSVILHNCEMENLLLKKKIQVMNQWKELSRLQQIQLKVDRKTKFQSIIIKYFKGLNKKQQDFNESINNKDSNKNVIQIYKQDCYWETKQEKKSINEKFVEFQIQSVQQKQQIKGLQKQNKDLQNQIQEYTENNKNLQEQIKQYGRKNKNGKFGVKIQRMIKNQEEIKSRKSSDSQELQVVQKLDLVEELNEIKVKLQQLEFENQYLSEQKIEMQTQLQFNTDLLLKQ</sequence>
<reference evidence="2" key="1">
    <citation type="submission" date="2021-01" db="EMBL/GenBank/DDBJ databases">
        <authorList>
            <consortium name="Genoscope - CEA"/>
            <person name="William W."/>
        </authorList>
    </citation>
    <scope>NUCLEOTIDE SEQUENCE</scope>
</reference>
<gene>
    <name evidence="2" type="ORF">PSON_ATCC_30995.1.T0770070</name>
</gene>
<organism evidence="2 3">
    <name type="scientific">Paramecium sonneborni</name>
    <dbReference type="NCBI Taxonomy" id="65129"/>
    <lineage>
        <taxon>Eukaryota</taxon>
        <taxon>Sar</taxon>
        <taxon>Alveolata</taxon>
        <taxon>Ciliophora</taxon>
        <taxon>Intramacronucleata</taxon>
        <taxon>Oligohymenophorea</taxon>
        <taxon>Peniculida</taxon>
        <taxon>Parameciidae</taxon>
        <taxon>Paramecium</taxon>
    </lineage>
</organism>